<dbReference type="PANTHER" id="PTHR42996">
    <property type="entry name" value="PHOSPHATE-BINDING PROTEIN PSTS"/>
    <property type="match status" value="1"/>
</dbReference>
<dbReference type="OrthoDB" id="9801510at2"/>
<evidence type="ECO:0000256" key="8">
    <source>
        <dbReference type="SAM" id="SignalP"/>
    </source>
</evidence>
<proteinExistence type="inferred from homology"/>
<protein>
    <recommendedName>
        <fullName evidence="4 7">Phosphate-binding protein PstS</fullName>
    </recommendedName>
</protein>
<dbReference type="GO" id="GO:0042301">
    <property type="term" value="F:phosphate ion binding"/>
    <property type="evidence" value="ECO:0007669"/>
    <property type="project" value="InterPro"/>
</dbReference>
<dbReference type="CDD" id="cd13565">
    <property type="entry name" value="PBP2_PstS"/>
    <property type="match status" value="1"/>
</dbReference>
<reference evidence="10 11" key="1">
    <citation type="submission" date="2012-06" db="EMBL/GenBank/DDBJ databases">
        <title>Complete sequence of Thiocystis violascens DSM 198.</title>
        <authorList>
            <consortium name="US DOE Joint Genome Institute"/>
            <person name="Lucas S."/>
            <person name="Han J."/>
            <person name="Lapidus A."/>
            <person name="Cheng J.-F."/>
            <person name="Goodwin L."/>
            <person name="Pitluck S."/>
            <person name="Peters L."/>
            <person name="Ovchinnikova G."/>
            <person name="Teshima H."/>
            <person name="Detter J.C."/>
            <person name="Han C."/>
            <person name="Tapia R."/>
            <person name="Land M."/>
            <person name="Hauser L."/>
            <person name="Kyrpides N."/>
            <person name="Ivanova N."/>
            <person name="Pagani I."/>
            <person name="Vogl K."/>
            <person name="Liu Z."/>
            <person name="Frigaard N.-U."/>
            <person name="Bryant D."/>
            <person name="Woyke T."/>
        </authorList>
    </citation>
    <scope>NUCLEOTIDE SEQUENCE [LARGE SCALE GENOMIC DNA]</scope>
    <source>
        <strain evidence="11">ATCC 17096 / DSM 198 / 6111</strain>
    </source>
</reference>
<dbReference type="InterPro" id="IPR024370">
    <property type="entry name" value="PBP_domain"/>
</dbReference>
<evidence type="ECO:0000256" key="7">
    <source>
        <dbReference type="PIRNR" id="PIRNR002756"/>
    </source>
</evidence>
<keyword evidence="8" id="KW-0732">Signal</keyword>
<dbReference type="STRING" id="765911.Thivi_0973"/>
<comment type="function">
    <text evidence="1 7">Part of the ABC transporter complex PstSACB involved in phosphate import.</text>
</comment>
<keyword evidence="5 7" id="KW-0813">Transport</keyword>
<dbReference type="SUPFAM" id="SSF53850">
    <property type="entry name" value="Periplasmic binding protein-like II"/>
    <property type="match status" value="1"/>
</dbReference>
<evidence type="ECO:0000256" key="6">
    <source>
        <dbReference type="ARBA" id="ARBA00022592"/>
    </source>
</evidence>
<accession>I3Y7P0</accession>
<sequence>MKLPPRFRLFSLALATLFMTALPQASFASEMIKIVGAGASFPAPIYLRWFRDYYLAHPEVQIDYQAIGSGGGVSNLINGTLDFAGSDLPVTAEDAAKVPGGIVQLPMTAGAVVIAYNLPGVDALKLSREAIAGIFLGRIARWNDPVIAAANPGVTLPDLPIFVVARGDSSGTTFVTARHLNAISPDFAQSVGVDMNPEWPQALKERGGLVRGLGNGGVAAFIQAIPGSIGYLQYSYAYLTNMTMALLQNRAGEYVAPDGDSFRAAIESFRADMDLSEIADPTGDGSYPILSLSWLVLRKDYPDERASVIRDVIGYALTDGQKVADLLGYIPLRDDAVKLILEKVETIQ</sequence>
<keyword evidence="6 7" id="KW-0592">Phosphate transport</keyword>
<comment type="subunit">
    <text evidence="3 7">The complex is composed of two ATP-binding proteins (PstB), two transmembrane proteins (PstC and PstA) and a solute-binding protein (PstS).</text>
</comment>
<evidence type="ECO:0000256" key="4">
    <source>
        <dbReference type="ARBA" id="ARBA00021889"/>
    </source>
</evidence>
<evidence type="ECO:0000259" key="9">
    <source>
        <dbReference type="Pfam" id="PF12849"/>
    </source>
</evidence>
<feature type="signal peptide" evidence="8">
    <location>
        <begin position="1"/>
        <end position="28"/>
    </location>
</feature>
<dbReference type="Pfam" id="PF12849">
    <property type="entry name" value="PBP_like_2"/>
    <property type="match status" value="1"/>
</dbReference>
<evidence type="ECO:0000313" key="11">
    <source>
        <dbReference type="Proteomes" id="UP000006062"/>
    </source>
</evidence>
<dbReference type="PIRSF" id="PIRSF002756">
    <property type="entry name" value="PstS"/>
    <property type="match status" value="1"/>
</dbReference>
<dbReference type="AlphaFoldDB" id="I3Y7P0"/>
<name>I3Y7P0_THIV6</name>
<dbReference type="EMBL" id="CP003154">
    <property type="protein sequence ID" value="AFL73008.1"/>
    <property type="molecule type" value="Genomic_DNA"/>
</dbReference>
<keyword evidence="11" id="KW-1185">Reference proteome</keyword>
<dbReference type="InterPro" id="IPR050962">
    <property type="entry name" value="Phosphate-bind_PstS"/>
</dbReference>
<gene>
    <name evidence="10" type="ordered locus">Thivi_0973</name>
</gene>
<dbReference type="RefSeq" id="WP_014777495.1">
    <property type="nucleotide sequence ID" value="NC_018012.1"/>
</dbReference>
<comment type="similarity">
    <text evidence="2 7">Belongs to the PstS family.</text>
</comment>
<evidence type="ECO:0000256" key="3">
    <source>
        <dbReference type="ARBA" id="ARBA00011529"/>
    </source>
</evidence>
<dbReference type="Proteomes" id="UP000006062">
    <property type="component" value="Chromosome"/>
</dbReference>
<dbReference type="PANTHER" id="PTHR42996:SF1">
    <property type="entry name" value="PHOSPHATE-BINDING PROTEIN PSTS"/>
    <property type="match status" value="1"/>
</dbReference>
<dbReference type="Gene3D" id="3.40.190.10">
    <property type="entry name" value="Periplasmic binding protein-like II"/>
    <property type="match status" value="2"/>
</dbReference>
<dbReference type="HOGENOM" id="CLU_034528_1_1_6"/>
<dbReference type="GO" id="GO:0043190">
    <property type="term" value="C:ATP-binding cassette (ABC) transporter complex"/>
    <property type="evidence" value="ECO:0007669"/>
    <property type="project" value="InterPro"/>
</dbReference>
<dbReference type="NCBIfam" id="TIGR00975">
    <property type="entry name" value="3a0107s03"/>
    <property type="match status" value="1"/>
</dbReference>
<feature type="domain" description="PBP" evidence="9">
    <location>
        <begin position="33"/>
        <end position="316"/>
    </location>
</feature>
<evidence type="ECO:0000256" key="5">
    <source>
        <dbReference type="ARBA" id="ARBA00022448"/>
    </source>
</evidence>
<feature type="chain" id="PRO_5003682340" description="Phosphate-binding protein PstS" evidence="8">
    <location>
        <begin position="29"/>
        <end position="348"/>
    </location>
</feature>
<evidence type="ECO:0000256" key="1">
    <source>
        <dbReference type="ARBA" id="ARBA00002841"/>
    </source>
</evidence>
<dbReference type="InterPro" id="IPR005673">
    <property type="entry name" value="ABC_phos-bd_PstS"/>
</dbReference>
<evidence type="ECO:0000313" key="10">
    <source>
        <dbReference type="EMBL" id="AFL73008.1"/>
    </source>
</evidence>
<dbReference type="eggNOG" id="COG0226">
    <property type="taxonomic scope" value="Bacteria"/>
</dbReference>
<dbReference type="KEGG" id="tvi:Thivi_0973"/>
<organism evidence="10 11">
    <name type="scientific">Thiocystis violascens (strain ATCC 17096 / DSM 198 / 6111)</name>
    <name type="common">Chromatium violascens</name>
    <dbReference type="NCBI Taxonomy" id="765911"/>
    <lineage>
        <taxon>Bacteria</taxon>
        <taxon>Pseudomonadati</taxon>
        <taxon>Pseudomonadota</taxon>
        <taxon>Gammaproteobacteria</taxon>
        <taxon>Chromatiales</taxon>
        <taxon>Chromatiaceae</taxon>
        <taxon>Thiocystis</taxon>
    </lineage>
</organism>
<evidence type="ECO:0000256" key="2">
    <source>
        <dbReference type="ARBA" id="ARBA00008725"/>
    </source>
</evidence>
<dbReference type="GO" id="GO:0035435">
    <property type="term" value="P:phosphate ion transmembrane transport"/>
    <property type="evidence" value="ECO:0007669"/>
    <property type="project" value="InterPro"/>
</dbReference>